<evidence type="ECO:0000259" key="5">
    <source>
        <dbReference type="Pfam" id="PF04153"/>
    </source>
</evidence>
<keyword evidence="2" id="KW-0805">Transcription regulation</keyword>
<dbReference type="GO" id="GO:0030015">
    <property type="term" value="C:CCR4-NOT core complex"/>
    <property type="evidence" value="ECO:0007669"/>
    <property type="project" value="InterPro"/>
</dbReference>
<accession>A0AAN7STZ2</accession>
<evidence type="ECO:0000313" key="6">
    <source>
        <dbReference type="EMBL" id="KAK5081519.1"/>
    </source>
</evidence>
<keyword evidence="3" id="KW-0804">Transcription</keyword>
<evidence type="ECO:0000256" key="1">
    <source>
        <dbReference type="ARBA" id="ARBA00007682"/>
    </source>
</evidence>
<reference evidence="6 7" key="1">
    <citation type="submission" date="2023-08" db="EMBL/GenBank/DDBJ databases">
        <title>Black Yeasts Isolated from many extreme environments.</title>
        <authorList>
            <person name="Coleine C."/>
            <person name="Stajich J.E."/>
            <person name="Selbmann L."/>
        </authorList>
    </citation>
    <scope>NUCLEOTIDE SEQUENCE [LARGE SCALE GENOMIC DNA]</scope>
    <source>
        <strain evidence="6 7">CCFEE 5910</strain>
    </source>
</reference>
<dbReference type="Pfam" id="PF04153">
    <property type="entry name" value="NOT2_3_5_C"/>
    <property type="match status" value="1"/>
</dbReference>
<evidence type="ECO:0000256" key="3">
    <source>
        <dbReference type="ARBA" id="ARBA00023163"/>
    </source>
</evidence>
<protein>
    <submittedName>
        <fullName evidence="6">Transcriptional regulator</fullName>
    </submittedName>
</protein>
<dbReference type="Gene3D" id="2.30.30.1020">
    <property type="entry name" value="CCR4-NOT complex subunit 2/3/5, C-terminal domain"/>
    <property type="match status" value="1"/>
</dbReference>
<dbReference type="EMBL" id="JAVRRJ010000009">
    <property type="protein sequence ID" value="KAK5081519.1"/>
    <property type="molecule type" value="Genomic_DNA"/>
</dbReference>
<proteinExistence type="inferred from homology"/>
<gene>
    <name evidence="6" type="primary">CDC36</name>
    <name evidence="6" type="ORF">LTR05_007650</name>
</gene>
<sequence length="455" mass="50103">MNRQQGPGQPLRNLTNTAQPRNTTPGSRLITSKSGAWGSNTSQPLPQPNDAASSWAQAMNPRSNNQPLDLSSSSFPSLAGGSVQAQAPGAPSSQWHSGPPAAREPSQPQSSRNIQQRQPPISSQRDQNYGSDFSSPIDQPSSRFQLPRGAPPGLVPIDGMSPDSTIQSRKTPISQMVNGSIGQERTNGDQKSQSPTSAIQGQGRPKDMFAGPEPMSPVIQQDQTMESLLSGLSEKDKWGMAGWQALHEGPGAEFKALTRQQDQAAFEHYSASGQPLLRTYTGPFAPPNAFPPRPLDTDYTIPDCYIVQNVAPIQQRISGFTEDTLFYIFYTSPKDIIQEEVATELMSRKWRFHMKEKMWLTRDDTTQNPQILEKDVCEQGYYIWWDYRNWKRIRKMYILRYEDLDDHLSGGRSLAMPGLFQGGFGPVGVMNGGSGTGPFNAVPGLERMAALGGRF</sequence>
<feature type="compositionally biased region" description="Low complexity" evidence="4">
    <location>
        <begin position="67"/>
        <end position="82"/>
    </location>
</feature>
<feature type="region of interest" description="Disordered" evidence="4">
    <location>
        <begin position="1"/>
        <end position="212"/>
    </location>
</feature>
<dbReference type="Proteomes" id="UP001309876">
    <property type="component" value="Unassembled WGS sequence"/>
</dbReference>
<evidence type="ECO:0000256" key="4">
    <source>
        <dbReference type="SAM" id="MobiDB-lite"/>
    </source>
</evidence>
<comment type="similarity">
    <text evidence="1">Belongs to the CNOT2/3/5 family.</text>
</comment>
<dbReference type="GO" id="GO:0006355">
    <property type="term" value="P:regulation of DNA-templated transcription"/>
    <property type="evidence" value="ECO:0007669"/>
    <property type="project" value="InterPro"/>
</dbReference>
<dbReference type="InterPro" id="IPR038635">
    <property type="entry name" value="CCR4-NOT_su2/3/5_C_sf"/>
</dbReference>
<feature type="domain" description="NOT2/NOT3/NOT5 C-terminal" evidence="5">
    <location>
        <begin position="287"/>
        <end position="404"/>
    </location>
</feature>
<name>A0AAN7STZ2_9EURO</name>
<keyword evidence="7" id="KW-1185">Reference proteome</keyword>
<dbReference type="InterPro" id="IPR007282">
    <property type="entry name" value="NOT2/3/5_C"/>
</dbReference>
<feature type="compositionally biased region" description="Polar residues" evidence="4">
    <location>
        <begin position="106"/>
        <end position="144"/>
    </location>
</feature>
<dbReference type="InterPro" id="IPR040168">
    <property type="entry name" value="Not2/3/5"/>
</dbReference>
<feature type="compositionally biased region" description="Polar residues" evidence="4">
    <location>
        <begin position="162"/>
        <end position="200"/>
    </location>
</feature>
<organism evidence="6 7">
    <name type="scientific">Lithohypha guttulata</name>
    <dbReference type="NCBI Taxonomy" id="1690604"/>
    <lineage>
        <taxon>Eukaryota</taxon>
        <taxon>Fungi</taxon>
        <taxon>Dikarya</taxon>
        <taxon>Ascomycota</taxon>
        <taxon>Pezizomycotina</taxon>
        <taxon>Eurotiomycetes</taxon>
        <taxon>Chaetothyriomycetidae</taxon>
        <taxon>Chaetothyriales</taxon>
        <taxon>Trichomeriaceae</taxon>
        <taxon>Lithohypha</taxon>
    </lineage>
</organism>
<comment type="caution">
    <text evidence="6">The sequence shown here is derived from an EMBL/GenBank/DDBJ whole genome shotgun (WGS) entry which is preliminary data.</text>
</comment>
<evidence type="ECO:0000313" key="7">
    <source>
        <dbReference type="Proteomes" id="UP001309876"/>
    </source>
</evidence>
<dbReference type="PANTHER" id="PTHR23326">
    <property type="entry name" value="CCR4 NOT-RELATED"/>
    <property type="match status" value="1"/>
</dbReference>
<feature type="compositionally biased region" description="Polar residues" evidence="4">
    <location>
        <begin position="1"/>
        <end position="66"/>
    </location>
</feature>
<evidence type="ECO:0000256" key="2">
    <source>
        <dbReference type="ARBA" id="ARBA00023015"/>
    </source>
</evidence>
<dbReference type="GO" id="GO:0000289">
    <property type="term" value="P:nuclear-transcribed mRNA poly(A) tail shortening"/>
    <property type="evidence" value="ECO:0007669"/>
    <property type="project" value="UniProtKB-ARBA"/>
</dbReference>
<dbReference type="AlphaFoldDB" id="A0AAN7STZ2"/>